<evidence type="ECO:0000313" key="4">
    <source>
        <dbReference type="Proteomes" id="UP000663832"/>
    </source>
</evidence>
<proteinExistence type="predicted"/>
<dbReference type="Proteomes" id="UP000663877">
    <property type="component" value="Unassembled WGS sequence"/>
</dbReference>
<evidence type="ECO:0000313" key="2">
    <source>
        <dbReference type="EMBL" id="CAF0989761.1"/>
    </source>
</evidence>
<dbReference type="OrthoDB" id="10039169at2759"/>
<feature type="transmembrane region" description="Helical" evidence="1">
    <location>
        <begin position="84"/>
        <end position="108"/>
    </location>
</feature>
<keyword evidence="1" id="KW-0472">Membrane</keyword>
<feature type="transmembrane region" description="Helical" evidence="1">
    <location>
        <begin position="138"/>
        <end position="157"/>
    </location>
</feature>
<accession>A0A814G131</accession>
<protein>
    <recommendedName>
        <fullName evidence="6">G-protein coupled receptors family 1 profile domain-containing protein</fullName>
    </recommendedName>
</protein>
<dbReference type="AlphaFoldDB" id="A0A814G131"/>
<comment type="caution">
    <text evidence="2">The sequence shown here is derived from an EMBL/GenBank/DDBJ whole genome shotgun (WGS) entry which is preliminary data.</text>
</comment>
<keyword evidence="1" id="KW-0812">Transmembrane</keyword>
<dbReference type="EMBL" id="CAJNOM010000077">
    <property type="protein sequence ID" value="CAF0994421.1"/>
    <property type="molecule type" value="Genomic_DNA"/>
</dbReference>
<feature type="transmembrane region" description="Helical" evidence="1">
    <location>
        <begin position="44"/>
        <end position="72"/>
    </location>
</feature>
<keyword evidence="1" id="KW-1133">Transmembrane helix</keyword>
<evidence type="ECO:0008006" key="6">
    <source>
        <dbReference type="Google" id="ProtNLM"/>
    </source>
</evidence>
<sequence length="272" mass="31512">MICFIDPTYFFGDECQFYTKGLGSTLDEILSYELKRNTILPKQFITVIMSLTITMIIFVIGIINCILSIMVCRRQASQKFGCGIYLLVASYTSLIIIILFLSNFVVYVPQIIQLHAFTDNIEERSWCVITYSSFMQTYSFTLIMFHYIGSLVTNVITTRQRYRTSIKSNPRFQDLLKISQYRMNTTIQSVLNNLMVEEYIINKSYENYFNQCAPSSCSYNYMKKYQVTEGIINIISLYSGLVILTRCLSVVLIKLCSYKSNRITISIIDQNT</sequence>
<feature type="transmembrane region" description="Helical" evidence="1">
    <location>
        <begin position="231"/>
        <end position="253"/>
    </location>
</feature>
<evidence type="ECO:0000313" key="5">
    <source>
        <dbReference type="Proteomes" id="UP000663877"/>
    </source>
</evidence>
<reference evidence="2" key="1">
    <citation type="submission" date="2021-02" db="EMBL/GenBank/DDBJ databases">
        <authorList>
            <person name="Nowell W R."/>
        </authorList>
    </citation>
    <scope>NUCLEOTIDE SEQUENCE</scope>
</reference>
<dbReference type="Proteomes" id="UP000663832">
    <property type="component" value="Unassembled WGS sequence"/>
</dbReference>
<keyword evidence="4" id="KW-1185">Reference proteome</keyword>
<evidence type="ECO:0000313" key="3">
    <source>
        <dbReference type="EMBL" id="CAF0994421.1"/>
    </source>
</evidence>
<organism evidence="2 5">
    <name type="scientific">Adineta steineri</name>
    <dbReference type="NCBI Taxonomy" id="433720"/>
    <lineage>
        <taxon>Eukaryota</taxon>
        <taxon>Metazoa</taxon>
        <taxon>Spiralia</taxon>
        <taxon>Gnathifera</taxon>
        <taxon>Rotifera</taxon>
        <taxon>Eurotatoria</taxon>
        <taxon>Bdelloidea</taxon>
        <taxon>Adinetida</taxon>
        <taxon>Adinetidae</taxon>
        <taxon>Adineta</taxon>
    </lineage>
</organism>
<gene>
    <name evidence="2" type="ORF">BJG266_LOCUS15328</name>
    <name evidence="3" type="ORF">QVE165_LOCUS14578</name>
</gene>
<evidence type="ECO:0000256" key="1">
    <source>
        <dbReference type="SAM" id="Phobius"/>
    </source>
</evidence>
<dbReference type="EMBL" id="CAJNOI010000067">
    <property type="protein sequence ID" value="CAF0989761.1"/>
    <property type="molecule type" value="Genomic_DNA"/>
</dbReference>
<name>A0A814G131_9BILA</name>